<sequence length="144" mass="15459">MDATRLSELADAYGADWRRWPETERDAARSLLARDPELERVLFEARGLDAILHAAPRLDVSARLRERVIDAAPKARKGPFAWAPRATSRAPRSAWLSGAGVAAAVCAGLLVGEAAVSRAAIDIQADVVLYQAAADGVDDTEILQ</sequence>
<dbReference type="Proteomes" id="UP001589906">
    <property type="component" value="Unassembled WGS sequence"/>
</dbReference>
<keyword evidence="2" id="KW-1185">Reference proteome</keyword>
<evidence type="ECO:0000313" key="2">
    <source>
        <dbReference type="Proteomes" id="UP001589906"/>
    </source>
</evidence>
<protein>
    <recommendedName>
        <fullName evidence="3">Anti sigma-E protein RseA, N-terminal domain</fullName>
    </recommendedName>
</protein>
<reference evidence="1 2" key="1">
    <citation type="submission" date="2024-09" db="EMBL/GenBank/DDBJ databases">
        <authorList>
            <person name="Sun Q."/>
            <person name="Mori K."/>
        </authorList>
    </citation>
    <scope>NUCLEOTIDE SEQUENCE [LARGE SCALE GENOMIC DNA]</scope>
    <source>
        <strain evidence="1 2">NCAIM B.02621</strain>
    </source>
</reference>
<organism evidence="1 2">
    <name type="scientific">Brevundimonas balnearis</name>
    <dbReference type="NCBI Taxonomy" id="1572858"/>
    <lineage>
        <taxon>Bacteria</taxon>
        <taxon>Pseudomonadati</taxon>
        <taxon>Pseudomonadota</taxon>
        <taxon>Alphaproteobacteria</taxon>
        <taxon>Caulobacterales</taxon>
        <taxon>Caulobacteraceae</taxon>
        <taxon>Brevundimonas</taxon>
    </lineage>
</organism>
<accession>A0ABV6R326</accession>
<dbReference type="RefSeq" id="WP_376835318.1">
    <property type="nucleotide sequence ID" value="NZ_JBHLSW010000004.1"/>
</dbReference>
<evidence type="ECO:0000313" key="1">
    <source>
        <dbReference type="EMBL" id="MFC0633412.1"/>
    </source>
</evidence>
<dbReference type="EMBL" id="JBHLSW010000004">
    <property type="protein sequence ID" value="MFC0633412.1"/>
    <property type="molecule type" value="Genomic_DNA"/>
</dbReference>
<comment type="caution">
    <text evidence="1">The sequence shown here is derived from an EMBL/GenBank/DDBJ whole genome shotgun (WGS) entry which is preliminary data.</text>
</comment>
<name>A0ABV6R326_9CAUL</name>
<evidence type="ECO:0008006" key="3">
    <source>
        <dbReference type="Google" id="ProtNLM"/>
    </source>
</evidence>
<proteinExistence type="predicted"/>
<gene>
    <name evidence="1" type="ORF">ACFFGE_05920</name>
</gene>